<feature type="compositionally biased region" description="Basic and acidic residues" evidence="1">
    <location>
        <begin position="33"/>
        <end position="44"/>
    </location>
</feature>
<dbReference type="InterPro" id="IPR049982">
    <property type="entry name" value="EF0163-like"/>
</dbReference>
<evidence type="ECO:0000313" key="3">
    <source>
        <dbReference type="Proteomes" id="UP000189299"/>
    </source>
</evidence>
<sequence>MKKITSVSLIILGLVVLLSGCSIEKSNDTKADSKDLFYDTDHSPQTEISTSEDTLDSSPTTNPSVVAEIDGESDGEEMSEKEVLNEFANAYYNFQSINDRNKALAKYGTPEMIEGNGLAIEVEVAYDSVGFVKEIYQNLDDPAHYSIFCESTVNNVTIQSVLICQITSENKIESFEEQVFKEKY</sequence>
<feature type="region of interest" description="Disordered" evidence="1">
    <location>
        <begin position="33"/>
        <end position="63"/>
    </location>
</feature>
<protein>
    <recommendedName>
        <fullName evidence="4">Lipoprotein</fullName>
    </recommendedName>
</protein>
<dbReference type="EMBL" id="MSTR01000021">
    <property type="protein sequence ID" value="ONN40447.1"/>
    <property type="molecule type" value="Genomic_DNA"/>
</dbReference>
<comment type="caution">
    <text evidence="2">The sequence shown here is derived from an EMBL/GenBank/DDBJ whole genome shotgun (WGS) entry which is preliminary data.</text>
</comment>
<evidence type="ECO:0000313" key="2">
    <source>
        <dbReference type="EMBL" id="ONN40447.1"/>
    </source>
</evidence>
<name>A0A1V2UB13_ENTMU</name>
<dbReference type="OrthoDB" id="2199818at2"/>
<reference evidence="2 3" key="1">
    <citation type="submission" date="2016-12" db="EMBL/GenBank/DDBJ databases">
        <authorList>
            <person name="Song W.-J."/>
            <person name="Kurnit D.M."/>
        </authorList>
    </citation>
    <scope>NUCLEOTIDE SEQUENCE [LARGE SCALE GENOMIC DNA]</scope>
    <source>
        <strain evidence="2 3">CGB1038-1_S1</strain>
    </source>
</reference>
<accession>A0A1V2UB13</accession>
<dbReference type="PROSITE" id="PS51257">
    <property type="entry name" value="PROKAR_LIPOPROTEIN"/>
    <property type="match status" value="1"/>
</dbReference>
<evidence type="ECO:0008006" key="4">
    <source>
        <dbReference type="Google" id="ProtNLM"/>
    </source>
</evidence>
<dbReference type="RefSeq" id="WP_077152093.1">
    <property type="nucleotide sequence ID" value="NZ_CABMMO010000021.1"/>
</dbReference>
<dbReference type="AlphaFoldDB" id="A0A1V2UB13"/>
<dbReference type="NCBIfam" id="NF042930">
    <property type="entry name" value="EF0163_fam"/>
    <property type="match status" value="1"/>
</dbReference>
<evidence type="ECO:0000256" key="1">
    <source>
        <dbReference type="SAM" id="MobiDB-lite"/>
    </source>
</evidence>
<proteinExistence type="predicted"/>
<dbReference type="Proteomes" id="UP000189299">
    <property type="component" value="Unassembled WGS sequence"/>
</dbReference>
<gene>
    <name evidence="2" type="ORF">BTN92_15070</name>
</gene>
<organism evidence="2 3">
    <name type="scientific">Enterococcus mundtii</name>
    <dbReference type="NCBI Taxonomy" id="53346"/>
    <lineage>
        <taxon>Bacteria</taxon>
        <taxon>Bacillati</taxon>
        <taxon>Bacillota</taxon>
        <taxon>Bacilli</taxon>
        <taxon>Lactobacillales</taxon>
        <taxon>Enterococcaceae</taxon>
        <taxon>Enterococcus</taxon>
    </lineage>
</organism>
<feature type="compositionally biased region" description="Polar residues" evidence="1">
    <location>
        <begin position="45"/>
        <end position="63"/>
    </location>
</feature>